<evidence type="ECO:0000313" key="9">
    <source>
        <dbReference type="Proteomes" id="UP000095009"/>
    </source>
</evidence>
<dbReference type="Pfam" id="PF08598">
    <property type="entry name" value="Sds3"/>
    <property type="match status" value="1"/>
</dbReference>
<proteinExistence type="predicted"/>
<feature type="compositionally biased region" description="Acidic residues" evidence="7">
    <location>
        <begin position="38"/>
        <end position="49"/>
    </location>
</feature>
<evidence type="ECO:0000256" key="1">
    <source>
        <dbReference type="ARBA" id="ARBA00004123"/>
    </source>
</evidence>
<keyword evidence="3" id="KW-0805">Transcription regulation</keyword>
<accession>A0A1E3PND3</accession>
<feature type="non-terminal residue" evidence="8">
    <location>
        <position position="1"/>
    </location>
</feature>
<feature type="non-terminal residue" evidence="8">
    <location>
        <position position="209"/>
    </location>
</feature>
<sequence>EVANANTENTNKVENGEEITEVIHKEEEHEGVKVQSREEDDEEDEDDELEKPSEHVKEIAKEGLLNSEEAERLQQQRKDAIAELTEIEVEFALLRDQLHQEKLSRYNEELKMCVNDKHPELLRVYKEIAMIRDEKIKLAMTRRKYKRQCIDNQTHAMRVQIHQQFMKDRADLRSGLLLNTTKEWYRVNRERRSMDSLVPEFGFRVPEKL</sequence>
<dbReference type="STRING" id="857566.A0A1E3PND3"/>
<evidence type="ECO:0000256" key="6">
    <source>
        <dbReference type="SAM" id="Coils"/>
    </source>
</evidence>
<feature type="compositionally biased region" description="Basic and acidic residues" evidence="7">
    <location>
        <begin position="21"/>
        <end position="37"/>
    </location>
</feature>
<evidence type="ECO:0000256" key="4">
    <source>
        <dbReference type="ARBA" id="ARBA00023163"/>
    </source>
</evidence>
<dbReference type="GO" id="GO:0010468">
    <property type="term" value="P:regulation of gene expression"/>
    <property type="evidence" value="ECO:0007669"/>
    <property type="project" value="UniProtKB-ARBA"/>
</dbReference>
<reference evidence="8 9" key="1">
    <citation type="journal article" date="2016" name="Proc. Natl. Acad. Sci. U.S.A.">
        <title>Comparative genomics of biotechnologically important yeasts.</title>
        <authorList>
            <person name="Riley R."/>
            <person name="Haridas S."/>
            <person name="Wolfe K.H."/>
            <person name="Lopes M.R."/>
            <person name="Hittinger C.T."/>
            <person name="Goeker M."/>
            <person name="Salamov A.A."/>
            <person name="Wisecaver J.H."/>
            <person name="Long T.M."/>
            <person name="Calvey C.H."/>
            <person name="Aerts A.L."/>
            <person name="Barry K.W."/>
            <person name="Choi C."/>
            <person name="Clum A."/>
            <person name="Coughlan A.Y."/>
            <person name="Deshpande S."/>
            <person name="Douglass A.P."/>
            <person name="Hanson S.J."/>
            <person name="Klenk H.-P."/>
            <person name="LaButti K.M."/>
            <person name="Lapidus A."/>
            <person name="Lindquist E.A."/>
            <person name="Lipzen A.M."/>
            <person name="Meier-Kolthoff J.P."/>
            <person name="Ohm R.A."/>
            <person name="Otillar R.P."/>
            <person name="Pangilinan J.L."/>
            <person name="Peng Y."/>
            <person name="Rokas A."/>
            <person name="Rosa C.A."/>
            <person name="Scheuner C."/>
            <person name="Sibirny A.A."/>
            <person name="Slot J.C."/>
            <person name="Stielow J.B."/>
            <person name="Sun H."/>
            <person name="Kurtzman C.P."/>
            <person name="Blackwell M."/>
            <person name="Grigoriev I.V."/>
            <person name="Jeffries T.W."/>
        </authorList>
    </citation>
    <scope>NUCLEOTIDE SEQUENCE [LARGE SCALE GENOMIC DNA]</scope>
    <source>
        <strain evidence="8 9">DSM 6958</strain>
    </source>
</reference>
<feature type="compositionally biased region" description="Basic and acidic residues" evidence="7">
    <location>
        <begin position="50"/>
        <end position="61"/>
    </location>
</feature>
<feature type="coiled-coil region" evidence="6">
    <location>
        <begin position="70"/>
        <end position="97"/>
    </location>
</feature>
<feature type="region of interest" description="Disordered" evidence="7">
    <location>
        <begin position="1"/>
        <end position="66"/>
    </location>
</feature>
<evidence type="ECO:0000256" key="7">
    <source>
        <dbReference type="SAM" id="MobiDB-lite"/>
    </source>
</evidence>
<dbReference type="EMBL" id="KV454408">
    <property type="protein sequence ID" value="ODQ66744.1"/>
    <property type="molecule type" value="Genomic_DNA"/>
</dbReference>
<keyword evidence="2" id="KW-0678">Repressor</keyword>
<name>A0A1E3PND3_9ASCO</name>
<dbReference type="AlphaFoldDB" id="A0A1E3PND3"/>
<protein>
    <recommendedName>
        <fullName evidence="10">Transcriptional regulatory protein DEP1</fullName>
    </recommendedName>
</protein>
<evidence type="ECO:0000256" key="3">
    <source>
        <dbReference type="ARBA" id="ARBA00023015"/>
    </source>
</evidence>
<dbReference type="Proteomes" id="UP000095009">
    <property type="component" value="Unassembled WGS sequence"/>
</dbReference>
<evidence type="ECO:0000256" key="2">
    <source>
        <dbReference type="ARBA" id="ARBA00022491"/>
    </source>
</evidence>
<keyword evidence="4" id="KW-0804">Transcription</keyword>
<dbReference type="SMART" id="SM01401">
    <property type="entry name" value="Sds3"/>
    <property type="match status" value="1"/>
</dbReference>
<gene>
    <name evidence="8" type="ORF">NADFUDRAFT_5973</name>
</gene>
<dbReference type="InterPro" id="IPR013907">
    <property type="entry name" value="Sds3"/>
</dbReference>
<feature type="compositionally biased region" description="Polar residues" evidence="7">
    <location>
        <begin position="1"/>
        <end position="13"/>
    </location>
</feature>
<organism evidence="8 9">
    <name type="scientific">Nadsonia fulvescens var. elongata DSM 6958</name>
    <dbReference type="NCBI Taxonomy" id="857566"/>
    <lineage>
        <taxon>Eukaryota</taxon>
        <taxon>Fungi</taxon>
        <taxon>Dikarya</taxon>
        <taxon>Ascomycota</taxon>
        <taxon>Saccharomycotina</taxon>
        <taxon>Dipodascomycetes</taxon>
        <taxon>Dipodascales</taxon>
        <taxon>Dipodascales incertae sedis</taxon>
        <taxon>Nadsonia</taxon>
    </lineage>
</organism>
<keyword evidence="6" id="KW-0175">Coiled coil</keyword>
<dbReference type="PANTHER" id="PTHR21964">
    <property type="entry name" value="BREAST CANCER METASTASIS-SUPPRESSOR 1"/>
    <property type="match status" value="1"/>
</dbReference>
<evidence type="ECO:0000256" key="5">
    <source>
        <dbReference type="ARBA" id="ARBA00023242"/>
    </source>
</evidence>
<evidence type="ECO:0008006" key="10">
    <source>
        <dbReference type="Google" id="ProtNLM"/>
    </source>
</evidence>
<keyword evidence="5" id="KW-0539">Nucleus</keyword>
<dbReference type="GO" id="GO:0005654">
    <property type="term" value="C:nucleoplasm"/>
    <property type="evidence" value="ECO:0007669"/>
    <property type="project" value="UniProtKB-ARBA"/>
</dbReference>
<dbReference type="OrthoDB" id="20886at2759"/>
<evidence type="ECO:0000313" key="8">
    <source>
        <dbReference type="EMBL" id="ODQ66744.1"/>
    </source>
</evidence>
<comment type="subcellular location">
    <subcellularLocation>
        <location evidence="1">Nucleus</location>
    </subcellularLocation>
</comment>
<keyword evidence="9" id="KW-1185">Reference proteome</keyword>